<feature type="compositionally biased region" description="Low complexity" evidence="1">
    <location>
        <begin position="540"/>
        <end position="554"/>
    </location>
</feature>
<organism evidence="2 3">
    <name type="scientific">Mycobacterium tuberculosis (strain CDC 1551 / Oshkosh)</name>
    <dbReference type="NCBI Taxonomy" id="83331"/>
    <lineage>
        <taxon>Bacteria</taxon>
        <taxon>Bacillati</taxon>
        <taxon>Actinomycetota</taxon>
        <taxon>Actinomycetes</taxon>
        <taxon>Mycobacteriales</taxon>
        <taxon>Mycobacteriaceae</taxon>
        <taxon>Mycobacterium</taxon>
        <taxon>Mycobacterium tuberculosis complex</taxon>
    </lineage>
</organism>
<protein>
    <submittedName>
        <fullName evidence="2">Uncharacterized protein</fullName>
    </submittedName>
</protein>
<dbReference type="AlphaFoldDB" id="Q8VJV4"/>
<sequence>MRDHCFWNVTRAARRLSQGRGAVGGDGNLDAGDVLAHRCLHRCGIGDHGQAARPVGRAHRQERLLGLSVPVDWCGPRFDGADAFPLDQPISGGLPIDRGLHVLPAEFRRRLGAVDPETVFGQVTAVGGDQTSAPGIGRQQFSHGGDGVRDVIAPRPAGEGQAPGDGQRAGRIVGVQAEFDCGDLDSGGKARIQVDVFDVIEPQPSQFQRPGTGDPNGRRPMQSVAVGDGRCVVGVGASLWINPAFGRYSQTCRTFDRRQQQRGTLVNHVVGVHKLGVGPADHPVLWAGLPDLVSRNRVADPRVRVVSSYGTEPRPQLADPLSVVLDRLAVGDAQRLLEYRVHVGRPVQVDPQLSRTGHRNVVAGHVRQRNGFVLHSPLQFAALGAQARSGAPGFGASQQHHAGPPALDVQACPVDQGLRHVAAHPAVTGGEGPRLDSFAEELPGIPVMRRQHVHHTDRIHRLEHRRIRGFPGRGGHQVDGFDGLLLGVDVASVVDLSIADQHWRPGVYRHGLNLARRRCGSWNGPRRSRAIGPSAATPNRSSRPGSGTRRGTAGLRVEKL</sequence>
<dbReference type="EMBL" id="AE000516">
    <property type="protein sequence ID" value="AAK46187.1"/>
    <property type="molecule type" value="Genomic_DNA"/>
</dbReference>
<evidence type="ECO:0000256" key="1">
    <source>
        <dbReference type="SAM" id="MobiDB-lite"/>
    </source>
</evidence>
<proteinExistence type="predicted"/>
<dbReference type="KEGG" id="mtc:MT1916"/>
<accession>Q8VJV4</accession>
<feature type="region of interest" description="Disordered" evidence="1">
    <location>
        <begin position="522"/>
        <end position="560"/>
    </location>
</feature>
<dbReference type="HOGENOM" id="CLU_486457_0_0_11"/>
<gene>
    <name evidence="2" type="ordered locus">MT1916</name>
</gene>
<reference evidence="2 3" key="1">
    <citation type="journal article" date="2002" name="J. Bacteriol.">
        <title>Whole-genome comparison of Mycobacterium tuberculosis clinical and laboratory strains.</title>
        <authorList>
            <person name="Fleischmann R.D."/>
            <person name="Alland D."/>
            <person name="Eisen J.A."/>
            <person name="Carpenter L."/>
            <person name="White O."/>
            <person name="Peterson J."/>
            <person name="DeBoy R."/>
            <person name="Dodson R."/>
            <person name="Gwinn M."/>
            <person name="Haft D."/>
            <person name="Hickey E."/>
            <person name="Kolonay J.F."/>
            <person name="Nelson W.C."/>
            <person name="Umayam L.A."/>
            <person name="Ermolaeva M."/>
            <person name="Salzberg S.L."/>
            <person name="Delcher A."/>
            <person name="Utterback T."/>
            <person name="Weidman J."/>
            <person name="Khouri H."/>
            <person name="Gill J."/>
            <person name="Mikula A."/>
            <person name="Bishai W."/>
            <person name="Jacobs Jr W.R.Jr."/>
            <person name="Venter J.C."/>
            <person name="Fraser C.M."/>
        </authorList>
    </citation>
    <scope>NUCLEOTIDE SEQUENCE [LARGE SCALE GENOMIC DNA]</scope>
    <source>
        <strain evidence="3">CDC 1551 / Oshkosh</strain>
    </source>
</reference>
<dbReference type="Proteomes" id="UP000001020">
    <property type="component" value="Chromosome"/>
</dbReference>
<keyword evidence="3" id="KW-1185">Reference proteome</keyword>
<name>Q8VJV4_MYCTO</name>
<evidence type="ECO:0000313" key="2">
    <source>
        <dbReference type="EMBL" id="AAK46187.1"/>
    </source>
</evidence>
<evidence type="ECO:0000313" key="3">
    <source>
        <dbReference type="Proteomes" id="UP000001020"/>
    </source>
</evidence>